<dbReference type="EMBL" id="QPMM01000008">
    <property type="protein sequence ID" value="RFS21438.1"/>
    <property type="molecule type" value="Genomic_DNA"/>
</dbReference>
<proteinExistence type="predicted"/>
<comment type="caution">
    <text evidence="1">The sequence shown here is derived from an EMBL/GenBank/DDBJ whole genome shotgun (WGS) entry which is preliminary data.</text>
</comment>
<reference evidence="1 2" key="1">
    <citation type="submission" date="2018-07" db="EMBL/GenBank/DDBJ databases">
        <title>Chitinophaga K2CV101002-2 sp. nov., isolated from a monsoon evergreen broad-leaved forest soil.</title>
        <authorList>
            <person name="Lv Y."/>
        </authorList>
    </citation>
    <scope>NUCLEOTIDE SEQUENCE [LARGE SCALE GENOMIC DNA]</scope>
    <source>
        <strain evidence="1 2">GDMCC 1.1288</strain>
    </source>
</reference>
<organism evidence="1 2">
    <name type="scientific">Chitinophaga silvatica</name>
    <dbReference type="NCBI Taxonomy" id="2282649"/>
    <lineage>
        <taxon>Bacteria</taxon>
        <taxon>Pseudomonadati</taxon>
        <taxon>Bacteroidota</taxon>
        <taxon>Chitinophagia</taxon>
        <taxon>Chitinophagales</taxon>
        <taxon>Chitinophagaceae</taxon>
        <taxon>Chitinophaga</taxon>
    </lineage>
</organism>
<dbReference type="RefSeq" id="WP_116976849.1">
    <property type="nucleotide sequence ID" value="NZ_QPMM01000008.1"/>
</dbReference>
<evidence type="ECO:0000313" key="1">
    <source>
        <dbReference type="EMBL" id="RFS21438.1"/>
    </source>
</evidence>
<dbReference type="OrthoDB" id="1493361at2"/>
<protein>
    <submittedName>
        <fullName evidence="1">Uncharacterized protein</fullName>
    </submittedName>
</protein>
<accession>A0A3E1Y8E0</accession>
<gene>
    <name evidence="1" type="ORF">DVR12_16205</name>
</gene>
<sequence>MEDTVKPPQIQVHYEKNPLYRTIYCDGLIGGVTPTNMISLSFYSTRNTIPKSTTHTINGNTLSPGEPSKDSKLGIIREIELGVYINRDTAKDIYEFLKKILDPHV</sequence>
<dbReference type="AlphaFoldDB" id="A0A3E1Y8E0"/>
<name>A0A3E1Y8E0_9BACT</name>
<dbReference type="Proteomes" id="UP000260644">
    <property type="component" value="Unassembled WGS sequence"/>
</dbReference>
<keyword evidence="2" id="KW-1185">Reference proteome</keyword>
<evidence type="ECO:0000313" key="2">
    <source>
        <dbReference type="Proteomes" id="UP000260644"/>
    </source>
</evidence>